<sequence>FYQEFQKFQNLFLKVQMDNLKKLELEIEIYKIKKFSKFISKKKMSKESEIQIKG</sequence>
<accession>A0ABN7XAP0</accession>
<gene>
    <name evidence="1" type="ORF">GMARGA_LOCUS41129</name>
</gene>
<keyword evidence="2" id="KW-1185">Reference proteome</keyword>
<evidence type="ECO:0000313" key="1">
    <source>
        <dbReference type="EMBL" id="CAG8852230.1"/>
    </source>
</evidence>
<dbReference type="EMBL" id="CAJVQB010110448">
    <property type="protein sequence ID" value="CAG8852230.1"/>
    <property type="molecule type" value="Genomic_DNA"/>
</dbReference>
<protein>
    <submittedName>
        <fullName evidence="1">34393_t:CDS:1</fullName>
    </submittedName>
</protein>
<proteinExistence type="predicted"/>
<feature type="non-terminal residue" evidence="1">
    <location>
        <position position="54"/>
    </location>
</feature>
<evidence type="ECO:0000313" key="2">
    <source>
        <dbReference type="Proteomes" id="UP000789901"/>
    </source>
</evidence>
<dbReference type="Proteomes" id="UP000789901">
    <property type="component" value="Unassembled WGS sequence"/>
</dbReference>
<organism evidence="1 2">
    <name type="scientific">Gigaspora margarita</name>
    <dbReference type="NCBI Taxonomy" id="4874"/>
    <lineage>
        <taxon>Eukaryota</taxon>
        <taxon>Fungi</taxon>
        <taxon>Fungi incertae sedis</taxon>
        <taxon>Mucoromycota</taxon>
        <taxon>Glomeromycotina</taxon>
        <taxon>Glomeromycetes</taxon>
        <taxon>Diversisporales</taxon>
        <taxon>Gigasporaceae</taxon>
        <taxon>Gigaspora</taxon>
    </lineage>
</organism>
<name>A0ABN7XAP0_GIGMA</name>
<comment type="caution">
    <text evidence="1">The sequence shown here is derived from an EMBL/GenBank/DDBJ whole genome shotgun (WGS) entry which is preliminary data.</text>
</comment>
<reference evidence="1 2" key="1">
    <citation type="submission" date="2021-06" db="EMBL/GenBank/DDBJ databases">
        <authorList>
            <person name="Kallberg Y."/>
            <person name="Tangrot J."/>
            <person name="Rosling A."/>
        </authorList>
    </citation>
    <scope>NUCLEOTIDE SEQUENCE [LARGE SCALE GENOMIC DNA]</scope>
    <source>
        <strain evidence="1 2">120-4 pot B 10/14</strain>
    </source>
</reference>
<feature type="non-terminal residue" evidence="1">
    <location>
        <position position="1"/>
    </location>
</feature>